<dbReference type="Gene3D" id="1.20.1280.50">
    <property type="match status" value="1"/>
</dbReference>
<dbReference type="SUPFAM" id="SSF81383">
    <property type="entry name" value="F-box domain"/>
    <property type="match status" value="1"/>
</dbReference>
<dbReference type="Pfam" id="PF00646">
    <property type="entry name" value="F-box"/>
    <property type="match status" value="1"/>
</dbReference>
<organism evidence="3 4">
    <name type="scientific">Lolium multiflorum</name>
    <name type="common">Italian ryegrass</name>
    <name type="synonym">Lolium perenne subsp. multiflorum</name>
    <dbReference type="NCBI Taxonomy" id="4521"/>
    <lineage>
        <taxon>Eukaryota</taxon>
        <taxon>Viridiplantae</taxon>
        <taxon>Streptophyta</taxon>
        <taxon>Embryophyta</taxon>
        <taxon>Tracheophyta</taxon>
        <taxon>Spermatophyta</taxon>
        <taxon>Magnoliopsida</taxon>
        <taxon>Liliopsida</taxon>
        <taxon>Poales</taxon>
        <taxon>Poaceae</taxon>
        <taxon>BOP clade</taxon>
        <taxon>Pooideae</taxon>
        <taxon>Poodae</taxon>
        <taxon>Poeae</taxon>
        <taxon>Poeae Chloroplast Group 2 (Poeae type)</taxon>
        <taxon>Loliodinae</taxon>
        <taxon>Loliinae</taxon>
        <taxon>Lolium</taxon>
    </lineage>
</organism>
<reference evidence="3" key="1">
    <citation type="submission" date="2023-07" db="EMBL/GenBank/DDBJ databases">
        <title>A chromosome-level genome assembly of Lolium multiflorum.</title>
        <authorList>
            <person name="Chen Y."/>
            <person name="Copetti D."/>
            <person name="Kolliker R."/>
            <person name="Studer B."/>
        </authorList>
    </citation>
    <scope>NUCLEOTIDE SEQUENCE</scope>
    <source>
        <strain evidence="3">02402/16</strain>
        <tissue evidence="3">Leaf</tissue>
    </source>
</reference>
<dbReference type="EMBL" id="JAUUTY010000006">
    <property type="protein sequence ID" value="KAK1618867.1"/>
    <property type="molecule type" value="Genomic_DNA"/>
</dbReference>
<evidence type="ECO:0000313" key="3">
    <source>
        <dbReference type="EMBL" id="KAK1618867.1"/>
    </source>
</evidence>
<protein>
    <recommendedName>
        <fullName evidence="2">F-box domain-containing protein</fullName>
    </recommendedName>
</protein>
<dbReference type="SMART" id="SM00256">
    <property type="entry name" value="FBOX"/>
    <property type="match status" value="1"/>
</dbReference>
<dbReference type="PANTHER" id="PTHR31111:SF136">
    <property type="entry name" value="F-BOX ASSOCIATED DOMAIN-CONTAINING PROTEIN"/>
    <property type="match status" value="1"/>
</dbReference>
<keyword evidence="4" id="KW-1185">Reference proteome</keyword>
<feature type="region of interest" description="Disordered" evidence="1">
    <location>
        <begin position="263"/>
        <end position="290"/>
    </location>
</feature>
<dbReference type="InterPro" id="IPR001810">
    <property type="entry name" value="F-box_dom"/>
</dbReference>
<dbReference type="Pfam" id="PF08268">
    <property type="entry name" value="FBA_3"/>
    <property type="match status" value="1"/>
</dbReference>
<dbReference type="PANTHER" id="PTHR31111">
    <property type="entry name" value="BNAA05G37150D PROTEIN-RELATED"/>
    <property type="match status" value="1"/>
</dbReference>
<dbReference type="Proteomes" id="UP001231189">
    <property type="component" value="Unassembled WGS sequence"/>
</dbReference>
<sequence>MLPSLTDDAIFEILSWVPVKPACRLRCVSRAWRALISSPAFLTTHKSRVEPLLLSVTTSSPPEFNGTLRLMDIDGNIIRVIEKPGFWTIKDSSHGPVCVCIANYDVSVIDLATLNVVRTSAELNHESFCSLNVGCAIPSRKYKVVCLMSKHDPCKILTLEDGAKWRQVKSAPTPPLLTNGYNLGSAVTLNGVMDFLYKVATPQVDDYYVLGFDLESELATAGVGDDGAQRRSLHDGEPRGKYRGHRLLDFVPFDRRRRLRLDAIGGKGGGGSASPATEPSDASNRGQRRDGWSDACWIDLKSPGDIEGFSRRCSSLPTAAGSSSAAPSSQAQRSSSPPLLTFFYVFPFNPLS</sequence>
<dbReference type="CDD" id="cd22157">
    <property type="entry name" value="F-box_AtFBW1-like"/>
    <property type="match status" value="1"/>
</dbReference>
<evidence type="ECO:0000259" key="2">
    <source>
        <dbReference type="SMART" id="SM00256"/>
    </source>
</evidence>
<gene>
    <name evidence="3" type="ORF">QYE76_024384</name>
</gene>
<feature type="region of interest" description="Disordered" evidence="1">
    <location>
        <begin position="315"/>
        <end position="335"/>
    </location>
</feature>
<evidence type="ECO:0000256" key="1">
    <source>
        <dbReference type="SAM" id="MobiDB-lite"/>
    </source>
</evidence>
<evidence type="ECO:0000313" key="4">
    <source>
        <dbReference type="Proteomes" id="UP001231189"/>
    </source>
</evidence>
<feature type="domain" description="F-box" evidence="2">
    <location>
        <begin position="5"/>
        <end position="45"/>
    </location>
</feature>
<proteinExistence type="predicted"/>
<name>A0AAD8RER0_LOLMU</name>
<dbReference type="InterPro" id="IPR036047">
    <property type="entry name" value="F-box-like_dom_sf"/>
</dbReference>
<feature type="compositionally biased region" description="Polar residues" evidence="1">
    <location>
        <begin position="274"/>
        <end position="285"/>
    </location>
</feature>
<comment type="caution">
    <text evidence="3">The sequence shown here is derived from an EMBL/GenBank/DDBJ whole genome shotgun (WGS) entry which is preliminary data.</text>
</comment>
<dbReference type="AlphaFoldDB" id="A0AAD8RER0"/>
<accession>A0AAD8RER0</accession>
<dbReference type="InterPro" id="IPR013187">
    <property type="entry name" value="F-box-assoc_dom_typ3"/>
</dbReference>